<evidence type="ECO:0000313" key="1">
    <source>
        <dbReference type="EMBL" id="MBI6885858.1"/>
    </source>
</evidence>
<dbReference type="EMBL" id="JAEHTE010000023">
    <property type="protein sequence ID" value="MBI6885858.1"/>
    <property type="molecule type" value="Genomic_DNA"/>
</dbReference>
<comment type="caution">
    <text evidence="1">The sequence shown here is derived from an EMBL/GenBank/DDBJ whole genome shotgun (WGS) entry which is preliminary data.</text>
</comment>
<protein>
    <submittedName>
        <fullName evidence="1">Uncharacterized protein</fullName>
    </submittedName>
</protein>
<gene>
    <name evidence="1" type="ORF">JEU22_18280</name>
</gene>
<evidence type="ECO:0000313" key="2">
    <source>
        <dbReference type="Proteomes" id="UP000637061"/>
    </source>
</evidence>
<sequence length="338" mass="38858">MDQTEKRPRMSASPILSYSRFAQIPEALHTPEDLFAWVDAYPLKFNEVPVGLVTDEMRLTALKKAAGTLSWIEPSHTPNYTSLVLEALSERADIILGVEVECLDEPFIYEAVCREPQTFIFILREGCERFNAHISQRIVDAGAVHSLRTIYRMLFEEGFNTPQRIKDMITDEHLKAAVRNCSDEIKYLKRMGRLDVLTEMFRDGYWPSPDDAISKKDNCNTILGFSGRLPTAIEAWRERVKQTNANGPAWSYLDEDIQAFFEAVIRLYDLNSVLPWMTDQRHIEALKEVMTMDDILELTNKEKLVAHIKTIYSIDELRPLTKKYPLLKGIVLELDLGI</sequence>
<reference evidence="1" key="1">
    <citation type="submission" date="2020-12" db="EMBL/GenBank/DDBJ databases">
        <title>Enhanced detection system for hospital associated transmission using whole genome sequencing surveillance.</title>
        <authorList>
            <person name="Harrison L.H."/>
            <person name="Van Tyne D."/>
            <person name="Marsh J.W."/>
            <person name="Griffith M.P."/>
            <person name="Snyder D.J."/>
            <person name="Cooper V.S."/>
            <person name="Mustapha M."/>
        </authorList>
    </citation>
    <scope>NUCLEOTIDE SEQUENCE</scope>
    <source>
        <strain evidence="1">PSB00042</strain>
    </source>
</reference>
<dbReference type="Proteomes" id="UP000637061">
    <property type="component" value="Unassembled WGS sequence"/>
</dbReference>
<accession>A0A8I1EIL8</accession>
<dbReference type="AlphaFoldDB" id="A0A8I1EIL8"/>
<organism evidence="1 2">
    <name type="scientific">Pseudomonas putida</name>
    <name type="common">Arthrobacter siderocapsulatus</name>
    <dbReference type="NCBI Taxonomy" id="303"/>
    <lineage>
        <taxon>Bacteria</taxon>
        <taxon>Pseudomonadati</taxon>
        <taxon>Pseudomonadota</taxon>
        <taxon>Gammaproteobacteria</taxon>
        <taxon>Pseudomonadales</taxon>
        <taxon>Pseudomonadaceae</taxon>
        <taxon>Pseudomonas</taxon>
    </lineage>
</organism>
<name>A0A8I1EIL8_PSEPU</name>
<proteinExistence type="predicted"/>
<dbReference type="RefSeq" id="WP_198747785.1">
    <property type="nucleotide sequence ID" value="NZ_JAEHTE010000023.1"/>
</dbReference>